<dbReference type="InterPro" id="IPR050985">
    <property type="entry name" value="Alpha-glycosidase_related"/>
</dbReference>
<dbReference type="EMBL" id="FLUN01000001">
    <property type="protein sequence ID" value="SBV97622.1"/>
    <property type="molecule type" value="Genomic_DNA"/>
</dbReference>
<feature type="binding site" evidence="6">
    <location>
        <position position="200"/>
    </location>
    <ligand>
        <name>substrate</name>
    </ligand>
</feature>
<feature type="domain" description="Glycosyl hydrolase family 36 N-terminal" evidence="8">
    <location>
        <begin position="28"/>
        <end position="285"/>
    </location>
</feature>
<dbReference type="FunFam" id="3.20.20.70:FF:000118">
    <property type="entry name" value="Alpha-galactosidase"/>
    <property type="match status" value="1"/>
</dbReference>
<dbReference type="InterPro" id="IPR031705">
    <property type="entry name" value="Glyco_hydro_36_C"/>
</dbReference>
<dbReference type="PANTHER" id="PTHR43053:SF3">
    <property type="entry name" value="ALPHA-GALACTOSIDASE C-RELATED"/>
    <property type="match status" value="1"/>
</dbReference>
<dbReference type="InterPro" id="IPR002252">
    <property type="entry name" value="Glyco_hydro_36"/>
</dbReference>
<feature type="active site" description="Nucleophile" evidence="5">
    <location>
        <position position="479"/>
    </location>
</feature>
<feature type="binding site" evidence="6">
    <location>
        <position position="524"/>
    </location>
    <ligand>
        <name>substrate</name>
    </ligand>
</feature>
<organism evidence="9">
    <name type="scientific">uncultured Eubacteriales bacterium</name>
    <dbReference type="NCBI Taxonomy" id="172733"/>
    <lineage>
        <taxon>Bacteria</taxon>
        <taxon>Bacillati</taxon>
        <taxon>Bacillota</taxon>
        <taxon>Clostridia</taxon>
        <taxon>Eubacteriales</taxon>
        <taxon>environmental samples</taxon>
    </lineage>
</organism>
<dbReference type="EC" id="3.2.1.22" evidence="2"/>
<dbReference type="Pfam" id="PF02065">
    <property type="entry name" value="Melibiase"/>
    <property type="match status" value="1"/>
</dbReference>
<evidence type="ECO:0000256" key="2">
    <source>
        <dbReference type="ARBA" id="ARBA00012755"/>
    </source>
</evidence>
<dbReference type="InterPro" id="IPR031704">
    <property type="entry name" value="Glyco_hydro_36_N"/>
</dbReference>
<dbReference type="SUPFAM" id="SSF51445">
    <property type="entry name" value="(Trans)glycosidases"/>
    <property type="match status" value="1"/>
</dbReference>
<evidence type="ECO:0000256" key="3">
    <source>
        <dbReference type="ARBA" id="ARBA00022801"/>
    </source>
</evidence>
<protein>
    <recommendedName>
        <fullName evidence="2">alpha-galactosidase</fullName>
        <ecNumber evidence="2">3.2.1.22</ecNumber>
    </recommendedName>
</protein>
<dbReference type="Gene3D" id="2.70.98.60">
    <property type="entry name" value="alpha-galactosidase from lactobacil brevis"/>
    <property type="match status" value="1"/>
</dbReference>
<feature type="binding site" evidence="6">
    <location>
        <position position="546"/>
    </location>
    <ligand>
        <name>substrate</name>
    </ligand>
</feature>
<evidence type="ECO:0000256" key="6">
    <source>
        <dbReference type="PIRSR" id="PIRSR005536-2"/>
    </source>
</evidence>
<feature type="binding site" evidence="6">
    <location>
        <position position="444"/>
    </location>
    <ligand>
        <name>substrate</name>
    </ligand>
</feature>
<evidence type="ECO:0000256" key="4">
    <source>
        <dbReference type="ARBA" id="ARBA00023295"/>
    </source>
</evidence>
<evidence type="ECO:0000259" key="8">
    <source>
        <dbReference type="Pfam" id="PF16875"/>
    </source>
</evidence>
<dbReference type="InterPro" id="IPR013780">
    <property type="entry name" value="Glyco_hydro_b"/>
</dbReference>
<dbReference type="AlphaFoldDB" id="A0A212JDX4"/>
<dbReference type="Gene3D" id="3.20.20.70">
    <property type="entry name" value="Aldolase class I"/>
    <property type="match status" value="1"/>
</dbReference>
<feature type="domain" description="Glycosyl hydrolase family 36 C-terminal" evidence="7">
    <location>
        <begin position="650"/>
        <end position="774"/>
    </location>
</feature>
<dbReference type="GO" id="GO:0004557">
    <property type="term" value="F:alpha-galactosidase activity"/>
    <property type="evidence" value="ECO:0007669"/>
    <property type="project" value="UniProtKB-EC"/>
</dbReference>
<gene>
    <name evidence="9" type="primary">agaR</name>
    <name evidence="9" type="ORF">KL86CLO1_10935</name>
</gene>
<dbReference type="GO" id="GO:0016052">
    <property type="term" value="P:carbohydrate catabolic process"/>
    <property type="evidence" value="ECO:0007669"/>
    <property type="project" value="InterPro"/>
</dbReference>
<dbReference type="Pfam" id="PF16874">
    <property type="entry name" value="Glyco_hydro_36C"/>
    <property type="match status" value="1"/>
</dbReference>
<comment type="catalytic activity">
    <reaction evidence="1">
        <text>Hydrolysis of terminal, non-reducing alpha-D-galactose residues in alpha-D-galactosides, including galactose oligosaccharides, galactomannans and galactolipids.</text>
        <dbReference type="EC" id="3.2.1.22"/>
    </reaction>
</comment>
<dbReference type="InterPro" id="IPR013785">
    <property type="entry name" value="Aldolase_TIM"/>
</dbReference>
<keyword evidence="3 9" id="KW-0378">Hydrolase</keyword>
<dbReference type="InterPro" id="IPR038417">
    <property type="entry name" value="Alpga-gal_N_sf"/>
</dbReference>
<evidence type="ECO:0000256" key="5">
    <source>
        <dbReference type="PIRSR" id="PIRSR005536-1"/>
    </source>
</evidence>
<accession>A0A212JDX4</accession>
<dbReference type="InterPro" id="IPR000111">
    <property type="entry name" value="Glyco_hydro_27/36_CS"/>
</dbReference>
<feature type="binding site" evidence="6">
    <location>
        <begin position="367"/>
        <end position="368"/>
    </location>
    <ligand>
        <name>substrate</name>
    </ligand>
</feature>
<dbReference type="PRINTS" id="PR00743">
    <property type="entry name" value="GLHYDRLASE36"/>
</dbReference>
<name>A0A212JDX4_9FIRM</name>
<dbReference type="InterPro" id="IPR017853">
    <property type="entry name" value="GH"/>
</dbReference>
<dbReference type="Pfam" id="PF16875">
    <property type="entry name" value="Glyco_hydro_36N"/>
    <property type="match status" value="1"/>
</dbReference>
<keyword evidence="4 9" id="KW-0326">Glycosidase</keyword>
<dbReference type="PIRSF" id="PIRSF005536">
    <property type="entry name" value="Agal"/>
    <property type="match status" value="1"/>
</dbReference>
<dbReference type="PANTHER" id="PTHR43053">
    <property type="entry name" value="GLYCOSIDASE FAMILY 31"/>
    <property type="match status" value="1"/>
</dbReference>
<dbReference type="PROSITE" id="PS00512">
    <property type="entry name" value="ALPHA_GALACTOSIDASE"/>
    <property type="match status" value="1"/>
</dbReference>
<reference evidence="9" key="1">
    <citation type="submission" date="2016-04" db="EMBL/GenBank/DDBJ databases">
        <authorList>
            <person name="Evans L.H."/>
            <person name="Alamgir A."/>
            <person name="Owens N."/>
            <person name="Weber N.D."/>
            <person name="Virtaneva K."/>
            <person name="Barbian K."/>
            <person name="Babar A."/>
            <person name="Rosenke K."/>
        </authorList>
    </citation>
    <scope>NUCLEOTIDE SEQUENCE</scope>
    <source>
        <strain evidence="9">86</strain>
    </source>
</reference>
<sequence>MGQITEKDGVFLLNTESSSYLVMVNEYGHVEQLHYGAPVQIGDAQALRYKRTMPYGSEVMYMQGDESYCLDNVPLNWSGIGKGDFRVTPLEMLMPDGSYTADFVFERFELREGAYPAVSLPCAYVEDRKDAETLILYLRDKVCHIGLALVYTVYWKENVITRRAVLTNDEEQPLLLRRMMSMLIDLPNRGFKLVTLDGDWIAEANRHDRALMPGCFVNESTTGSSSNRHNPGVILAGERASEDSGEVYGFNLVYSGNHYTAVELSSRDMVRVISGINPLCFSWTLVKGEQFETPEAVLTFSSQGFNGMSRNFHNFVNRRIVRGDWKGKERPVLLNNWEAHFFKFTRRKLLRLARRAVKLGVELFVLDDGWFGLRNDDKAGLGDYGVNRKKLPGGMEGLAKGITAMGLRFGLWFEPESVNPDSDLYRAHPDYAVRLPSREPSLGRNQLLLDLTNPAVRDYIVGEVSGVLDSAEISYVKWDMNRHMSDCFSKHCASGEFYHRYILGLYEVLERIFRPRPHILLESCSSGGNRFDLGMLCYSPQIWASDDTDPIERLRIQRGLSYFYPLSAMGAHVSQAPHQQTLRATPLSTRFNVAAFGAFGYELDLGELSPVEKKQVKEQIAFYKKHRPTFQFGDFYRYDATNGSKETFLSVSPDKSEAVLAFVQTLARAGDSNDLLSIKGLDESRTYALETVPQKVAVSRFGGLLKHISPVKLRPDGVLLRAVNRHYALTDGALSFAASGAALRSGVGLNNQFIGTGYHSDLRLWGDFGSQMYTVRLLDHQVKEEKRNAE</sequence>
<evidence type="ECO:0000256" key="1">
    <source>
        <dbReference type="ARBA" id="ARBA00001255"/>
    </source>
</evidence>
<evidence type="ECO:0000313" key="9">
    <source>
        <dbReference type="EMBL" id="SBV97622.1"/>
    </source>
</evidence>
<feature type="active site" description="Proton donor" evidence="5">
    <location>
        <position position="546"/>
    </location>
</feature>
<proteinExistence type="predicted"/>
<evidence type="ECO:0000259" key="7">
    <source>
        <dbReference type="Pfam" id="PF16874"/>
    </source>
</evidence>
<feature type="binding site" evidence="6">
    <location>
        <begin position="477"/>
        <end position="481"/>
    </location>
    <ligand>
        <name>substrate</name>
    </ligand>
</feature>
<dbReference type="Gene3D" id="2.60.40.1180">
    <property type="entry name" value="Golgi alpha-mannosidase II"/>
    <property type="match status" value="1"/>
</dbReference>
<dbReference type="CDD" id="cd14791">
    <property type="entry name" value="GH36"/>
    <property type="match status" value="1"/>
</dbReference>